<dbReference type="PANTHER" id="PTHR42847:SF4">
    <property type="entry name" value="ALKANESULFONATE MONOOXYGENASE-RELATED"/>
    <property type="match status" value="1"/>
</dbReference>
<name>A0ABY5DRP5_9ACTN</name>
<keyword evidence="7" id="KW-1185">Reference proteome</keyword>
<organism evidence="6 7">
    <name type="scientific">Paraconexibacter antarcticus</name>
    <dbReference type="NCBI Taxonomy" id="2949664"/>
    <lineage>
        <taxon>Bacteria</taxon>
        <taxon>Bacillati</taxon>
        <taxon>Actinomycetota</taxon>
        <taxon>Thermoleophilia</taxon>
        <taxon>Solirubrobacterales</taxon>
        <taxon>Paraconexibacteraceae</taxon>
        <taxon>Paraconexibacter</taxon>
    </lineage>
</organism>
<keyword evidence="4" id="KW-0503">Monooxygenase</keyword>
<evidence type="ECO:0000256" key="3">
    <source>
        <dbReference type="ARBA" id="ARBA00023002"/>
    </source>
</evidence>
<accession>A0ABY5DRP5</accession>
<reference evidence="6 7" key="1">
    <citation type="submission" date="2022-06" db="EMBL/GenBank/DDBJ databases">
        <title>Paraconexibacter antarcticus.</title>
        <authorList>
            <person name="Kim C.S."/>
        </authorList>
    </citation>
    <scope>NUCLEOTIDE SEQUENCE [LARGE SCALE GENOMIC DNA]</scope>
    <source>
        <strain evidence="6 7">02-257</strain>
    </source>
</reference>
<dbReference type="InterPro" id="IPR011251">
    <property type="entry name" value="Luciferase-like_dom"/>
</dbReference>
<evidence type="ECO:0000313" key="6">
    <source>
        <dbReference type="EMBL" id="UTI63601.1"/>
    </source>
</evidence>
<dbReference type="RefSeq" id="WP_254570326.1">
    <property type="nucleotide sequence ID" value="NZ_CP098502.1"/>
</dbReference>
<evidence type="ECO:0000256" key="1">
    <source>
        <dbReference type="ARBA" id="ARBA00022630"/>
    </source>
</evidence>
<dbReference type="Proteomes" id="UP001056035">
    <property type="component" value="Chromosome"/>
</dbReference>
<dbReference type="SUPFAM" id="SSF51679">
    <property type="entry name" value="Bacterial luciferase-like"/>
    <property type="match status" value="1"/>
</dbReference>
<dbReference type="PANTHER" id="PTHR42847">
    <property type="entry name" value="ALKANESULFONATE MONOOXYGENASE"/>
    <property type="match status" value="1"/>
</dbReference>
<sequence length="307" mass="32425">MSDVTAPPWEGIGLALPCVDAFGTGTPVLEVARLAEDAGLDHVWVPDHLIFHRPILESVTTLAAVAGATQRVGLGFAILNAVLRDVTQLAKQLSSLAVLAPDRLLLGVGLGGEIEAEFVAAGVDKKTRGRRLDETLELLRPLLLGEAVSHAGLQTVECPGLAPVPATVPPVIVGGRSGAALTRAARIGDAWMPMWMDPAQVAEHLTSLREQADGFGRPAPGACLVGFFNITDDEELGHEQAGTLIKQQYAMPYEKVRRWTLVGSVAQVAEQIQAYRDAGVQGFSLATAHPDPRTQVEPLAAVRAALA</sequence>
<proteinExistence type="predicted"/>
<keyword evidence="3" id="KW-0560">Oxidoreductase</keyword>
<dbReference type="EMBL" id="CP098502">
    <property type="protein sequence ID" value="UTI63601.1"/>
    <property type="molecule type" value="Genomic_DNA"/>
</dbReference>
<dbReference type="Pfam" id="PF00296">
    <property type="entry name" value="Bac_luciferase"/>
    <property type="match status" value="1"/>
</dbReference>
<dbReference type="Gene3D" id="3.20.20.30">
    <property type="entry name" value="Luciferase-like domain"/>
    <property type="match status" value="1"/>
</dbReference>
<dbReference type="InterPro" id="IPR050172">
    <property type="entry name" value="SsuD_RutA_monooxygenase"/>
</dbReference>
<keyword evidence="2" id="KW-0288">FMN</keyword>
<evidence type="ECO:0000259" key="5">
    <source>
        <dbReference type="Pfam" id="PF00296"/>
    </source>
</evidence>
<feature type="domain" description="Luciferase-like" evidence="5">
    <location>
        <begin position="28"/>
        <end position="241"/>
    </location>
</feature>
<evidence type="ECO:0000256" key="4">
    <source>
        <dbReference type="ARBA" id="ARBA00023033"/>
    </source>
</evidence>
<keyword evidence="1" id="KW-0285">Flavoprotein</keyword>
<protein>
    <submittedName>
        <fullName evidence="6">LLM class flavin-dependent oxidoreductase</fullName>
    </submittedName>
</protein>
<evidence type="ECO:0000256" key="2">
    <source>
        <dbReference type="ARBA" id="ARBA00022643"/>
    </source>
</evidence>
<gene>
    <name evidence="6" type="ORF">NBH00_19935</name>
</gene>
<evidence type="ECO:0000313" key="7">
    <source>
        <dbReference type="Proteomes" id="UP001056035"/>
    </source>
</evidence>
<dbReference type="InterPro" id="IPR036661">
    <property type="entry name" value="Luciferase-like_sf"/>
</dbReference>